<dbReference type="PANTHER" id="PTHR31517">
    <property type="match status" value="1"/>
</dbReference>
<dbReference type="CDD" id="cd00693">
    <property type="entry name" value="secretory_peroxidase"/>
    <property type="match status" value="1"/>
</dbReference>
<sequence length="329" mass="35066">MFFRGSTTAAAAAAALVRRFSSTSTTWRRRRSTSKSKKKIPSPKVPEEGANAISVDLLKIVKNRGPLSVPNLWDHAKGCDASILIDSPKKKSEKFAPPNLTVRGFDIIEEVKNALEARCPDTVSCADIIALSTRDAVALSGGPNYAVPTGRRDGLVSNLNDVNLPGPSLPVDQAFQSFSSKGLTLEDMVTLLGAHTVGVAHCAFFKGRLSSDATMDPGLRASLVKTCGSKSRPLVKDRTAFLDQNTSFVVDNEYYKQILLKKGVMKIDQEIALDGSTSAVVAGFASDGVGFLGRFGDALVKLGSVDVLVGSDGEIRRKCSSFNGPSKRS</sequence>
<keyword evidence="13" id="KW-0325">Glycoprotein</keyword>
<feature type="compositionally biased region" description="Basic residues" evidence="19">
    <location>
        <begin position="27"/>
        <end position="41"/>
    </location>
</feature>
<feature type="binding site" evidence="16">
    <location>
        <position position="82"/>
    </location>
    <ligand>
        <name>Ca(2+)</name>
        <dbReference type="ChEBI" id="CHEBI:29108"/>
        <label>1</label>
    </ligand>
</feature>
<dbReference type="FunFam" id="1.10.420.10:FF:000006">
    <property type="entry name" value="Peroxidase"/>
    <property type="match status" value="1"/>
</dbReference>
<feature type="disulfide bond" evidence="17">
    <location>
        <begin position="202"/>
        <end position="227"/>
    </location>
</feature>
<evidence type="ECO:0000256" key="1">
    <source>
        <dbReference type="ARBA" id="ARBA00000189"/>
    </source>
</evidence>
<evidence type="ECO:0000256" key="4">
    <source>
        <dbReference type="ARBA" id="ARBA00012313"/>
    </source>
</evidence>
<evidence type="ECO:0000256" key="14">
    <source>
        <dbReference type="ARBA" id="ARBA00023324"/>
    </source>
</evidence>
<dbReference type="GO" id="GO:0042744">
    <property type="term" value="P:hydrogen peroxide catabolic process"/>
    <property type="evidence" value="ECO:0007669"/>
    <property type="project" value="UniProtKB-KW"/>
</dbReference>
<keyword evidence="12 17" id="KW-1015">Disulfide bond</keyword>
<dbReference type="Gene3D" id="1.10.420.10">
    <property type="entry name" value="Peroxidase, domain 2"/>
    <property type="match status" value="1"/>
</dbReference>
<dbReference type="GO" id="GO:0140825">
    <property type="term" value="F:lactoperoxidase activity"/>
    <property type="evidence" value="ECO:0007669"/>
    <property type="project" value="UniProtKB-EC"/>
</dbReference>
<dbReference type="InterPro" id="IPR010255">
    <property type="entry name" value="Haem_peroxidase_sf"/>
</dbReference>
<feature type="binding site" evidence="16">
    <location>
        <position position="251"/>
    </location>
    <ligand>
        <name>Ca(2+)</name>
        <dbReference type="ChEBI" id="CHEBI:29108"/>
        <label>2</label>
    </ligand>
</feature>
<keyword evidence="5 18" id="KW-0964">Secreted</keyword>
<dbReference type="InterPro" id="IPR000823">
    <property type="entry name" value="Peroxidase_pln"/>
</dbReference>
<dbReference type="GO" id="GO:0020037">
    <property type="term" value="F:heme binding"/>
    <property type="evidence" value="ECO:0007669"/>
    <property type="project" value="UniProtKB-UniRule"/>
</dbReference>
<gene>
    <name evidence="21" type="primary">PER44</name>
    <name evidence="21" type="ORF">QJS10_CPA01g00485</name>
</gene>
<keyword evidence="6 18" id="KW-0575">Peroxidase</keyword>
<evidence type="ECO:0000256" key="18">
    <source>
        <dbReference type="RuleBase" id="RU362060"/>
    </source>
</evidence>
<evidence type="ECO:0000313" key="22">
    <source>
        <dbReference type="Proteomes" id="UP001180020"/>
    </source>
</evidence>
<dbReference type="EC" id="1.11.1.7" evidence="4 18"/>
<feature type="binding site" description="axial binding residue" evidence="16">
    <location>
        <position position="195"/>
    </location>
    <ligand>
        <name>heme b</name>
        <dbReference type="ChEBI" id="CHEBI:60344"/>
    </ligand>
    <ligandPart>
        <name>Fe</name>
        <dbReference type="ChEBI" id="CHEBI:18248"/>
    </ligandPart>
</feature>
<dbReference type="GO" id="GO:0006979">
    <property type="term" value="P:response to oxidative stress"/>
    <property type="evidence" value="ECO:0007669"/>
    <property type="project" value="UniProtKB-UniRule"/>
</dbReference>
<evidence type="ECO:0000256" key="7">
    <source>
        <dbReference type="ARBA" id="ARBA00022617"/>
    </source>
</evidence>
<evidence type="ECO:0000256" key="11">
    <source>
        <dbReference type="ARBA" id="ARBA00023004"/>
    </source>
</evidence>
<keyword evidence="10 18" id="KW-0560">Oxidoreductase</keyword>
<dbReference type="PROSITE" id="PS00435">
    <property type="entry name" value="PEROXIDASE_1"/>
    <property type="match status" value="1"/>
</dbReference>
<evidence type="ECO:0000256" key="12">
    <source>
        <dbReference type="ARBA" id="ARBA00023157"/>
    </source>
</evidence>
<keyword evidence="8 16" id="KW-0479">Metal-binding</keyword>
<feature type="binding site" evidence="16">
    <location>
        <position position="80"/>
    </location>
    <ligand>
        <name>Ca(2+)</name>
        <dbReference type="ChEBI" id="CHEBI:29108"/>
        <label>1</label>
    </ligand>
</feature>
<protein>
    <recommendedName>
        <fullName evidence="4 18">Peroxidase</fullName>
        <ecNumber evidence="4 18">1.11.1.7</ecNumber>
    </recommendedName>
</protein>
<feature type="binding site" evidence="16">
    <location>
        <position position="243"/>
    </location>
    <ligand>
        <name>Ca(2+)</name>
        <dbReference type="ChEBI" id="CHEBI:29108"/>
        <label>2</label>
    </ligand>
</feature>
<keyword evidence="7 18" id="KW-0349">Heme</keyword>
<dbReference type="InterPro" id="IPR033905">
    <property type="entry name" value="Secretory_peroxidase"/>
</dbReference>
<dbReference type="GO" id="GO:0046872">
    <property type="term" value="F:metal ion binding"/>
    <property type="evidence" value="ECO:0007669"/>
    <property type="project" value="UniProtKB-UniRule"/>
</dbReference>
<feature type="binding site" evidence="15">
    <location>
        <position position="165"/>
    </location>
    <ligand>
        <name>substrate</name>
    </ligand>
</feature>
<feature type="disulfide bond" evidence="17">
    <location>
        <begin position="125"/>
        <end position="319"/>
    </location>
</feature>
<comment type="cofactor">
    <cofactor evidence="16 18">
        <name>heme b</name>
        <dbReference type="ChEBI" id="CHEBI:60344"/>
    </cofactor>
    <text evidence="16 18">Binds 1 heme b (iron(II)-protoporphyrin IX) group per subunit.</text>
</comment>
<comment type="catalytic activity">
    <reaction evidence="1 18">
        <text>2 a phenolic donor + H2O2 = 2 a phenolic radical donor + 2 H2O</text>
        <dbReference type="Rhea" id="RHEA:56136"/>
        <dbReference type="ChEBI" id="CHEBI:15377"/>
        <dbReference type="ChEBI" id="CHEBI:16240"/>
        <dbReference type="ChEBI" id="CHEBI:139520"/>
        <dbReference type="ChEBI" id="CHEBI:139521"/>
        <dbReference type="EC" id="1.11.1.7"/>
    </reaction>
</comment>
<comment type="cofactor">
    <cofactor evidence="16 18">
        <name>Ca(2+)</name>
        <dbReference type="ChEBI" id="CHEBI:29108"/>
    </cofactor>
    <text evidence="16 18">Binds 2 calcium ions per subunit.</text>
</comment>
<dbReference type="GO" id="GO:0005576">
    <property type="term" value="C:extracellular region"/>
    <property type="evidence" value="ECO:0007669"/>
    <property type="project" value="UniProtKB-SubCell"/>
</dbReference>
<accession>A0AAV9FH51</accession>
<feature type="region of interest" description="Disordered" evidence="19">
    <location>
        <begin position="25"/>
        <end position="47"/>
    </location>
</feature>
<reference evidence="21" key="2">
    <citation type="submission" date="2023-06" db="EMBL/GenBank/DDBJ databases">
        <authorList>
            <person name="Ma L."/>
            <person name="Liu K.-W."/>
            <person name="Li Z."/>
            <person name="Hsiao Y.-Y."/>
            <person name="Qi Y."/>
            <person name="Fu T."/>
            <person name="Tang G."/>
            <person name="Zhang D."/>
            <person name="Sun W.-H."/>
            <person name="Liu D.-K."/>
            <person name="Li Y."/>
            <person name="Chen G.-Z."/>
            <person name="Liu X.-D."/>
            <person name="Liao X.-Y."/>
            <person name="Jiang Y.-T."/>
            <person name="Yu X."/>
            <person name="Hao Y."/>
            <person name="Huang J."/>
            <person name="Zhao X.-W."/>
            <person name="Ke S."/>
            <person name="Chen Y.-Y."/>
            <person name="Wu W.-L."/>
            <person name="Hsu J.-L."/>
            <person name="Lin Y.-F."/>
            <person name="Huang M.-D."/>
            <person name="Li C.-Y."/>
            <person name="Huang L."/>
            <person name="Wang Z.-W."/>
            <person name="Zhao X."/>
            <person name="Zhong W.-Y."/>
            <person name="Peng D.-H."/>
            <person name="Ahmad S."/>
            <person name="Lan S."/>
            <person name="Zhang J.-S."/>
            <person name="Tsai W.-C."/>
            <person name="Van De Peer Y."/>
            <person name="Liu Z.-J."/>
        </authorList>
    </citation>
    <scope>NUCLEOTIDE SEQUENCE</scope>
    <source>
        <strain evidence="21">CP</strain>
        <tissue evidence="21">Leaves</tissue>
    </source>
</reference>
<dbReference type="PANTHER" id="PTHR31517:SF59">
    <property type="entry name" value="PEROXIDASE"/>
    <property type="match status" value="1"/>
</dbReference>
<feature type="binding site" evidence="16">
    <location>
        <position position="78"/>
    </location>
    <ligand>
        <name>Ca(2+)</name>
        <dbReference type="ChEBI" id="CHEBI:29108"/>
        <label>1</label>
    </ligand>
</feature>
<dbReference type="Gene3D" id="1.10.520.10">
    <property type="match status" value="1"/>
</dbReference>
<comment type="similarity">
    <text evidence="18">Belongs to the peroxidase family. Classical plant (class III) peroxidase subfamily.</text>
</comment>
<dbReference type="Pfam" id="PF00141">
    <property type="entry name" value="peroxidase"/>
    <property type="match status" value="1"/>
</dbReference>
<dbReference type="PRINTS" id="PR00458">
    <property type="entry name" value="PEROXIDASE"/>
</dbReference>
<keyword evidence="14 18" id="KW-0376">Hydrogen peroxide</keyword>
<dbReference type="PRINTS" id="PR00461">
    <property type="entry name" value="PLPEROXIDASE"/>
</dbReference>
<dbReference type="SUPFAM" id="SSF48113">
    <property type="entry name" value="Heme-dependent peroxidases"/>
    <property type="match status" value="1"/>
</dbReference>
<comment type="function">
    <text evidence="2">Removal of H(2)O(2), oxidation of toxic reductants, biosynthesis and degradation of lignin, suberization, auxin catabolism, response to environmental stresses such as wounding, pathogen attack and oxidative stress. These functions might be dependent on each isozyme/isoform in each plant tissue.</text>
</comment>
<dbReference type="InterPro" id="IPR002016">
    <property type="entry name" value="Haem_peroxidase"/>
</dbReference>
<evidence type="ECO:0000259" key="20">
    <source>
        <dbReference type="PROSITE" id="PS50873"/>
    </source>
</evidence>
<keyword evidence="11 16" id="KW-0408">Iron</keyword>
<evidence type="ECO:0000256" key="3">
    <source>
        <dbReference type="ARBA" id="ARBA00006873"/>
    </source>
</evidence>
<dbReference type="Proteomes" id="UP001180020">
    <property type="component" value="Unassembled WGS sequence"/>
</dbReference>
<proteinExistence type="inferred from homology"/>
<organism evidence="21 22">
    <name type="scientific">Acorus calamus</name>
    <name type="common">Sweet flag</name>
    <dbReference type="NCBI Taxonomy" id="4465"/>
    <lineage>
        <taxon>Eukaryota</taxon>
        <taxon>Viridiplantae</taxon>
        <taxon>Streptophyta</taxon>
        <taxon>Embryophyta</taxon>
        <taxon>Tracheophyta</taxon>
        <taxon>Spermatophyta</taxon>
        <taxon>Magnoliopsida</taxon>
        <taxon>Liliopsida</taxon>
        <taxon>Acoraceae</taxon>
        <taxon>Acorus</taxon>
    </lineage>
</organism>
<evidence type="ECO:0000256" key="13">
    <source>
        <dbReference type="ARBA" id="ARBA00023180"/>
    </source>
</evidence>
<evidence type="ECO:0000256" key="16">
    <source>
        <dbReference type="PIRSR" id="PIRSR600823-3"/>
    </source>
</evidence>
<feature type="binding site" evidence="16">
    <location>
        <position position="196"/>
    </location>
    <ligand>
        <name>Ca(2+)</name>
        <dbReference type="ChEBI" id="CHEBI:29108"/>
        <label>2</label>
    </ligand>
</feature>
<evidence type="ECO:0000256" key="5">
    <source>
        <dbReference type="ARBA" id="ARBA00022525"/>
    </source>
</evidence>
<feature type="domain" description="Plant heme peroxidase family profile" evidence="20">
    <location>
        <begin position="77"/>
        <end position="323"/>
    </location>
</feature>
<comment type="subcellular location">
    <subcellularLocation>
        <location evidence="18">Secreted</location>
    </subcellularLocation>
</comment>
<evidence type="ECO:0000256" key="9">
    <source>
        <dbReference type="ARBA" id="ARBA00022837"/>
    </source>
</evidence>
<reference evidence="21" key="1">
    <citation type="journal article" date="2023" name="Nat. Commun.">
        <title>Diploid and tetraploid genomes of Acorus and the evolution of monocots.</title>
        <authorList>
            <person name="Ma L."/>
            <person name="Liu K.W."/>
            <person name="Li Z."/>
            <person name="Hsiao Y.Y."/>
            <person name="Qi Y."/>
            <person name="Fu T."/>
            <person name="Tang G.D."/>
            <person name="Zhang D."/>
            <person name="Sun W.H."/>
            <person name="Liu D.K."/>
            <person name="Li Y."/>
            <person name="Chen G.Z."/>
            <person name="Liu X.D."/>
            <person name="Liao X.Y."/>
            <person name="Jiang Y.T."/>
            <person name="Yu X."/>
            <person name="Hao Y."/>
            <person name="Huang J."/>
            <person name="Zhao X.W."/>
            <person name="Ke S."/>
            <person name="Chen Y.Y."/>
            <person name="Wu W.L."/>
            <person name="Hsu J.L."/>
            <person name="Lin Y.F."/>
            <person name="Huang M.D."/>
            <person name="Li C.Y."/>
            <person name="Huang L."/>
            <person name="Wang Z.W."/>
            <person name="Zhao X."/>
            <person name="Zhong W.Y."/>
            <person name="Peng D.H."/>
            <person name="Ahmad S."/>
            <person name="Lan S."/>
            <person name="Zhang J.S."/>
            <person name="Tsai W.C."/>
            <person name="Van de Peer Y."/>
            <person name="Liu Z.J."/>
        </authorList>
    </citation>
    <scope>NUCLEOTIDE SEQUENCE</scope>
    <source>
        <strain evidence="21">CP</strain>
    </source>
</reference>
<evidence type="ECO:0000256" key="17">
    <source>
        <dbReference type="PIRSR" id="PIRSR600823-5"/>
    </source>
</evidence>
<evidence type="ECO:0000256" key="8">
    <source>
        <dbReference type="ARBA" id="ARBA00022723"/>
    </source>
</evidence>
<feature type="binding site" evidence="16">
    <location>
        <position position="246"/>
    </location>
    <ligand>
        <name>Ca(2+)</name>
        <dbReference type="ChEBI" id="CHEBI:29108"/>
        <label>2</label>
    </ligand>
</feature>
<feature type="binding site" evidence="16">
    <location>
        <position position="93"/>
    </location>
    <ligand>
        <name>Ca(2+)</name>
        <dbReference type="ChEBI" id="CHEBI:29108"/>
        <label>1</label>
    </ligand>
</feature>
<evidence type="ECO:0000313" key="21">
    <source>
        <dbReference type="EMBL" id="KAK1325341.1"/>
    </source>
</evidence>
<evidence type="ECO:0000256" key="2">
    <source>
        <dbReference type="ARBA" id="ARBA00002322"/>
    </source>
</evidence>
<comment type="similarity">
    <text evidence="3">Belongs to the peroxidase family. Ascorbate peroxidase subfamily.</text>
</comment>
<dbReference type="AlphaFoldDB" id="A0AAV9FH51"/>
<dbReference type="InterPro" id="IPR019793">
    <property type="entry name" value="Peroxidases_heam-ligand_BS"/>
</dbReference>
<keyword evidence="9 16" id="KW-0106">Calcium</keyword>
<evidence type="ECO:0000256" key="15">
    <source>
        <dbReference type="PIRSR" id="PIRSR600823-2"/>
    </source>
</evidence>
<comment type="caution">
    <text evidence="21">The sequence shown here is derived from an EMBL/GenBank/DDBJ whole genome shotgun (WGS) entry which is preliminary data.</text>
</comment>
<dbReference type="PROSITE" id="PS50873">
    <property type="entry name" value="PEROXIDASE_4"/>
    <property type="match status" value="1"/>
</dbReference>
<name>A0AAV9FH51_ACOCL</name>
<evidence type="ECO:0000256" key="6">
    <source>
        <dbReference type="ARBA" id="ARBA00022559"/>
    </source>
</evidence>
<evidence type="ECO:0000256" key="10">
    <source>
        <dbReference type="ARBA" id="ARBA00023002"/>
    </source>
</evidence>
<keyword evidence="22" id="KW-1185">Reference proteome</keyword>
<dbReference type="EMBL" id="JAUJYO010000001">
    <property type="protein sequence ID" value="KAK1325341.1"/>
    <property type="molecule type" value="Genomic_DNA"/>
</dbReference>
<evidence type="ECO:0000256" key="19">
    <source>
        <dbReference type="SAM" id="MobiDB-lite"/>
    </source>
</evidence>